<dbReference type="SMART" id="SM00822">
    <property type="entry name" value="PKS_KR"/>
    <property type="match status" value="1"/>
</dbReference>
<dbReference type="FunFam" id="3.40.50.720:FF:000084">
    <property type="entry name" value="Short-chain dehydrogenase reductase"/>
    <property type="match status" value="1"/>
</dbReference>
<dbReference type="EMBL" id="JAEACQ010000159">
    <property type="protein sequence ID" value="MBL7627261.1"/>
    <property type="molecule type" value="Genomic_DNA"/>
</dbReference>
<evidence type="ECO:0000313" key="5">
    <source>
        <dbReference type="Proteomes" id="UP000604475"/>
    </source>
</evidence>
<dbReference type="GO" id="GO:0032787">
    <property type="term" value="P:monocarboxylic acid metabolic process"/>
    <property type="evidence" value="ECO:0007669"/>
    <property type="project" value="UniProtKB-ARBA"/>
</dbReference>
<protein>
    <submittedName>
        <fullName evidence="4">SDR family oxidoreductase</fullName>
    </submittedName>
</protein>
<dbReference type="InterPro" id="IPR050259">
    <property type="entry name" value="SDR"/>
</dbReference>
<dbReference type="GO" id="GO:0016491">
    <property type="term" value="F:oxidoreductase activity"/>
    <property type="evidence" value="ECO:0007669"/>
    <property type="project" value="UniProtKB-KW"/>
</dbReference>
<evidence type="ECO:0000313" key="4">
    <source>
        <dbReference type="EMBL" id="MBL7627261.1"/>
    </source>
</evidence>
<dbReference type="AlphaFoldDB" id="A0A937R8D1"/>
<dbReference type="InterPro" id="IPR057326">
    <property type="entry name" value="KR_dom"/>
</dbReference>
<dbReference type="Pfam" id="PF13561">
    <property type="entry name" value="adh_short_C2"/>
    <property type="match status" value="1"/>
</dbReference>
<name>A0A937R8D1_9ACTN</name>
<dbReference type="NCBIfam" id="NF005559">
    <property type="entry name" value="PRK07231.1"/>
    <property type="match status" value="1"/>
</dbReference>
<feature type="domain" description="Ketoreductase" evidence="3">
    <location>
        <begin position="12"/>
        <end position="191"/>
    </location>
</feature>
<reference evidence="4" key="1">
    <citation type="submission" date="2020-12" db="EMBL/GenBank/DDBJ databases">
        <title>Genomic characterization of non-nitrogen-fixing Frankia strains.</title>
        <authorList>
            <person name="Carlos-Shanley C."/>
            <person name="Guerra T."/>
            <person name="Hahn D."/>
        </authorList>
    </citation>
    <scope>NUCLEOTIDE SEQUENCE</scope>
    <source>
        <strain evidence="4">CN6</strain>
    </source>
</reference>
<dbReference type="SUPFAM" id="SSF51735">
    <property type="entry name" value="NAD(P)-binding Rossmann-fold domains"/>
    <property type="match status" value="1"/>
</dbReference>
<dbReference type="InterPro" id="IPR002347">
    <property type="entry name" value="SDR_fam"/>
</dbReference>
<proteinExistence type="inferred from homology"/>
<sequence>MTAAASDSLAGKVAIVTGGGSGIGRGCALRLAADGAKVGIFDLSDANAKAVAEEIRAAGGEAHAVTVDVSSREQIDRGVAEIKSLFGPATILVTSAGKEGFRRFLDITAEQWQSLIDINLTGTFHSCQAVVPDMIEAGWGRIVTISSSSAQGGQPLMTHYSASKGGVITFTKSLALELGEHGITVNTIPPGFIITPMTERNAAKGRLGPGGLDAVIARTPVRRGGQSEDIAAACAFLCRDEASYVTGQIIGVNGGRNTTSAVF</sequence>
<dbReference type="InterPro" id="IPR020904">
    <property type="entry name" value="Sc_DH/Rdtase_CS"/>
</dbReference>
<keyword evidence="5" id="KW-1185">Reference proteome</keyword>
<dbReference type="PANTHER" id="PTHR42879">
    <property type="entry name" value="3-OXOACYL-(ACYL-CARRIER-PROTEIN) REDUCTASE"/>
    <property type="match status" value="1"/>
</dbReference>
<dbReference type="Gene3D" id="3.40.50.720">
    <property type="entry name" value="NAD(P)-binding Rossmann-like Domain"/>
    <property type="match status" value="1"/>
</dbReference>
<dbReference type="Proteomes" id="UP000604475">
    <property type="component" value="Unassembled WGS sequence"/>
</dbReference>
<dbReference type="RefSeq" id="WP_203007151.1">
    <property type="nucleotide sequence ID" value="NZ_JADWYU010000388.1"/>
</dbReference>
<comment type="caution">
    <text evidence="4">The sequence shown here is derived from an EMBL/GenBank/DDBJ whole genome shotgun (WGS) entry which is preliminary data.</text>
</comment>
<evidence type="ECO:0000256" key="1">
    <source>
        <dbReference type="ARBA" id="ARBA00006484"/>
    </source>
</evidence>
<evidence type="ECO:0000256" key="2">
    <source>
        <dbReference type="ARBA" id="ARBA00023002"/>
    </source>
</evidence>
<dbReference type="PANTHER" id="PTHR42879:SF2">
    <property type="entry name" value="3-OXOACYL-[ACYL-CARRIER-PROTEIN] REDUCTASE FABG"/>
    <property type="match status" value="1"/>
</dbReference>
<dbReference type="PROSITE" id="PS00061">
    <property type="entry name" value="ADH_SHORT"/>
    <property type="match status" value="1"/>
</dbReference>
<dbReference type="InterPro" id="IPR036291">
    <property type="entry name" value="NAD(P)-bd_dom_sf"/>
</dbReference>
<accession>A0A937R8D1</accession>
<keyword evidence="2" id="KW-0560">Oxidoreductase</keyword>
<dbReference type="PRINTS" id="PR00081">
    <property type="entry name" value="GDHRDH"/>
</dbReference>
<evidence type="ECO:0000259" key="3">
    <source>
        <dbReference type="SMART" id="SM00822"/>
    </source>
</evidence>
<comment type="similarity">
    <text evidence="1">Belongs to the short-chain dehydrogenases/reductases (SDR) family.</text>
</comment>
<dbReference type="NCBIfam" id="NF009466">
    <property type="entry name" value="PRK12826.1-2"/>
    <property type="match status" value="1"/>
</dbReference>
<organism evidence="4 5">
    <name type="scientific">Frankia nepalensis</name>
    <dbReference type="NCBI Taxonomy" id="1836974"/>
    <lineage>
        <taxon>Bacteria</taxon>
        <taxon>Bacillati</taxon>
        <taxon>Actinomycetota</taxon>
        <taxon>Actinomycetes</taxon>
        <taxon>Frankiales</taxon>
        <taxon>Frankiaceae</taxon>
        <taxon>Frankia</taxon>
    </lineage>
</organism>
<gene>
    <name evidence="4" type="ORF">I7412_08780</name>
</gene>
<dbReference type="PRINTS" id="PR00080">
    <property type="entry name" value="SDRFAMILY"/>
</dbReference>